<dbReference type="InterPro" id="IPR036388">
    <property type="entry name" value="WH-like_DNA-bd_sf"/>
</dbReference>
<dbReference type="Gene3D" id="1.10.10.10">
    <property type="entry name" value="Winged helix-like DNA-binding domain superfamily/Winged helix DNA-binding domain"/>
    <property type="match status" value="1"/>
</dbReference>
<dbReference type="InterPro" id="IPR050679">
    <property type="entry name" value="Bact_HTH_transcr_reg"/>
</dbReference>
<keyword evidence="6" id="KW-1185">Reference proteome</keyword>
<dbReference type="SMART" id="SM00345">
    <property type="entry name" value="HTH_GNTR"/>
    <property type="match status" value="1"/>
</dbReference>
<feature type="domain" description="HTH gntR-type" evidence="4">
    <location>
        <begin position="8"/>
        <end position="76"/>
    </location>
</feature>
<dbReference type="InterPro" id="IPR028978">
    <property type="entry name" value="Chorismate_lyase_/UTRA_dom_sf"/>
</dbReference>
<evidence type="ECO:0000256" key="3">
    <source>
        <dbReference type="ARBA" id="ARBA00023163"/>
    </source>
</evidence>
<dbReference type="FunFam" id="1.10.10.10:FF:000079">
    <property type="entry name" value="GntR family transcriptional regulator"/>
    <property type="match status" value="1"/>
</dbReference>
<dbReference type="Pfam" id="PF07702">
    <property type="entry name" value="UTRA"/>
    <property type="match status" value="1"/>
</dbReference>
<dbReference type="GO" id="GO:0003700">
    <property type="term" value="F:DNA-binding transcription factor activity"/>
    <property type="evidence" value="ECO:0007669"/>
    <property type="project" value="InterPro"/>
</dbReference>
<protein>
    <submittedName>
        <fullName evidence="5">GntR family transcriptional regulator</fullName>
    </submittedName>
</protein>
<dbReference type="Proteomes" id="UP000062160">
    <property type="component" value="Unassembled WGS sequence"/>
</dbReference>
<proteinExistence type="predicted"/>
<sequence>MLDNSSKVNLYEQLKLAIKNDILNGIYKEGDRLPNEKQLCEQYGVSRITVRRAIKELAKEGLIEVKHGKGTFVSKEKLSIKILDLGGYAENLVSKNRSFLSKVLEKKLINADDHLCNIFKMKTKGSSKVLELTRLIIDEGEPLGIDIAYFPLNIYPGIHEKIHDNTSTFNLIQKDYGIVMAKAYKEFSVVTAQSDYSKLLDCTPSEPLFFIKKVIYDPHEIPVHYSLNYILASRVKYVINVDIPYEQGAEKKAITQ</sequence>
<keyword evidence="1" id="KW-0805">Transcription regulation</keyword>
<dbReference type="PROSITE" id="PS50949">
    <property type="entry name" value="HTH_GNTR"/>
    <property type="match status" value="1"/>
</dbReference>
<dbReference type="PANTHER" id="PTHR44846:SF1">
    <property type="entry name" value="MANNOSYL-D-GLYCERATE TRANSPORT_METABOLISM SYSTEM REPRESSOR MNGR-RELATED"/>
    <property type="match status" value="1"/>
</dbReference>
<accession>A0A0U9I358</accession>
<dbReference type="AlphaFoldDB" id="A0A0U9I358"/>
<dbReference type="OrthoDB" id="457376at2"/>
<dbReference type="EMBL" id="DF976999">
    <property type="protein sequence ID" value="GAQ24408.1"/>
    <property type="molecule type" value="Genomic_DNA"/>
</dbReference>
<reference evidence="5" key="1">
    <citation type="journal article" date="2016" name="Genome Announc.">
        <title>Draft Genome Sequence of the Syntrophic Lactate-Degrading Bacterium Tepidanaerobacter syntrophicus JLT.</title>
        <authorList>
            <person name="Matsuura N."/>
            <person name="Ohashi A."/>
            <person name="Tourlousse D.M."/>
            <person name="Sekiguchi Y."/>
        </authorList>
    </citation>
    <scope>NUCLEOTIDE SEQUENCE [LARGE SCALE GENOMIC DNA]</scope>
    <source>
        <strain evidence="5">JL</strain>
    </source>
</reference>
<dbReference type="CDD" id="cd07377">
    <property type="entry name" value="WHTH_GntR"/>
    <property type="match status" value="1"/>
</dbReference>
<dbReference type="SMART" id="SM00866">
    <property type="entry name" value="UTRA"/>
    <property type="match status" value="1"/>
</dbReference>
<dbReference type="InterPro" id="IPR011663">
    <property type="entry name" value="UTRA"/>
</dbReference>
<dbReference type="InterPro" id="IPR000524">
    <property type="entry name" value="Tscrpt_reg_HTH_GntR"/>
</dbReference>
<organism evidence="5">
    <name type="scientific">Tepidanaerobacter syntrophicus</name>
    <dbReference type="NCBI Taxonomy" id="224999"/>
    <lineage>
        <taxon>Bacteria</taxon>
        <taxon>Bacillati</taxon>
        <taxon>Bacillota</taxon>
        <taxon>Clostridia</taxon>
        <taxon>Thermosediminibacterales</taxon>
        <taxon>Tepidanaerobacteraceae</taxon>
        <taxon>Tepidanaerobacter</taxon>
    </lineage>
</organism>
<dbReference type="PRINTS" id="PR00035">
    <property type="entry name" value="HTHGNTR"/>
</dbReference>
<dbReference type="STRING" id="224999.GCA_001485475_00390"/>
<dbReference type="SUPFAM" id="SSF64288">
    <property type="entry name" value="Chorismate lyase-like"/>
    <property type="match status" value="1"/>
</dbReference>
<dbReference type="GO" id="GO:0003677">
    <property type="term" value="F:DNA binding"/>
    <property type="evidence" value="ECO:0007669"/>
    <property type="project" value="UniProtKB-KW"/>
</dbReference>
<dbReference type="Gene3D" id="3.40.1410.10">
    <property type="entry name" value="Chorismate lyase-like"/>
    <property type="match status" value="1"/>
</dbReference>
<evidence type="ECO:0000313" key="6">
    <source>
        <dbReference type="Proteomes" id="UP000062160"/>
    </source>
</evidence>
<name>A0A0U9I358_9FIRM</name>
<evidence type="ECO:0000256" key="2">
    <source>
        <dbReference type="ARBA" id="ARBA00023125"/>
    </source>
</evidence>
<evidence type="ECO:0000256" key="1">
    <source>
        <dbReference type="ARBA" id="ARBA00023015"/>
    </source>
</evidence>
<evidence type="ECO:0000313" key="5">
    <source>
        <dbReference type="EMBL" id="GAQ24408.1"/>
    </source>
</evidence>
<dbReference type="RefSeq" id="WP_059031478.1">
    <property type="nucleotide sequence ID" value="NZ_BSDN01000001.1"/>
</dbReference>
<keyword evidence="2" id="KW-0238">DNA-binding</keyword>
<dbReference type="PANTHER" id="PTHR44846">
    <property type="entry name" value="MANNOSYL-D-GLYCERATE TRANSPORT/METABOLISM SYSTEM REPRESSOR MNGR-RELATED"/>
    <property type="match status" value="1"/>
</dbReference>
<keyword evidence="3" id="KW-0804">Transcription</keyword>
<evidence type="ECO:0000259" key="4">
    <source>
        <dbReference type="PROSITE" id="PS50949"/>
    </source>
</evidence>
<dbReference type="InterPro" id="IPR036390">
    <property type="entry name" value="WH_DNA-bd_sf"/>
</dbReference>
<dbReference type="SUPFAM" id="SSF46785">
    <property type="entry name" value="Winged helix' DNA-binding domain"/>
    <property type="match status" value="1"/>
</dbReference>
<gene>
    <name evidence="5" type="ORF">TSYNT_5235</name>
</gene>
<dbReference type="GO" id="GO:0045892">
    <property type="term" value="P:negative regulation of DNA-templated transcription"/>
    <property type="evidence" value="ECO:0007669"/>
    <property type="project" value="TreeGrafter"/>
</dbReference>
<dbReference type="Pfam" id="PF00392">
    <property type="entry name" value="GntR"/>
    <property type="match status" value="1"/>
</dbReference>